<dbReference type="GO" id="GO:0005829">
    <property type="term" value="C:cytosol"/>
    <property type="evidence" value="ECO:0007669"/>
    <property type="project" value="GOC"/>
</dbReference>
<dbReference type="PANTHER" id="PTHR11099">
    <property type="entry name" value="VACUOLAR SORTING PROTEIN 35"/>
    <property type="match status" value="1"/>
</dbReference>
<dbReference type="GO" id="GO:0005770">
    <property type="term" value="C:late endosome"/>
    <property type="evidence" value="ECO:0007669"/>
    <property type="project" value="TreeGrafter"/>
</dbReference>
<dbReference type="OrthoDB" id="10258141at2759"/>
<sequence length="218" mass="24597">MDLRWLPLSIHIKGLLIQVPRAQVHQSCVPIRARRENNPVDAPLTASPSGYEAEASQTRSLHPPDLQQLAELYERAQYYASIGPRLYVLASLAAALMESDIQRQDEIVQDLMEMLHGIQQPLLSLYLRAFVAKVVLCAWQNTADAVVVASEALVRCLVENWIEMVESWLRLSRYGLDFGVALSMETLSRLRIWRQVLAQELRTLVGAQLGALAWMPKP</sequence>
<dbReference type="InterPro" id="IPR005378">
    <property type="entry name" value="Vps35"/>
</dbReference>
<organism evidence="2 3">
    <name type="scientific">Cyanidiococcus yangmingshanensis</name>
    <dbReference type="NCBI Taxonomy" id="2690220"/>
    <lineage>
        <taxon>Eukaryota</taxon>
        <taxon>Rhodophyta</taxon>
        <taxon>Bangiophyceae</taxon>
        <taxon>Cyanidiales</taxon>
        <taxon>Cyanidiaceae</taxon>
        <taxon>Cyanidiococcus</taxon>
    </lineage>
</organism>
<name>A0A7J7IGX8_9RHOD</name>
<accession>A0A7J7IGX8</accession>
<dbReference type="GO" id="GO:0006886">
    <property type="term" value="P:intracellular protein transport"/>
    <property type="evidence" value="ECO:0007669"/>
    <property type="project" value="TreeGrafter"/>
</dbReference>
<dbReference type="EMBL" id="VWRR01000014">
    <property type="protein sequence ID" value="KAF6001561.1"/>
    <property type="molecule type" value="Genomic_DNA"/>
</dbReference>
<evidence type="ECO:0000313" key="3">
    <source>
        <dbReference type="Proteomes" id="UP000530660"/>
    </source>
</evidence>
<dbReference type="Proteomes" id="UP000530660">
    <property type="component" value="Unassembled WGS sequence"/>
</dbReference>
<dbReference type="Pfam" id="PF03635">
    <property type="entry name" value="Vps35"/>
    <property type="match status" value="1"/>
</dbReference>
<dbReference type="PANTHER" id="PTHR11099:SF0">
    <property type="entry name" value="VACUOLAR PROTEIN SORTING-ASSOCIATED PROTEIN 35"/>
    <property type="match status" value="1"/>
</dbReference>
<dbReference type="GO" id="GO:0042147">
    <property type="term" value="P:retrograde transport, endosome to Golgi"/>
    <property type="evidence" value="ECO:0007669"/>
    <property type="project" value="InterPro"/>
</dbReference>
<gene>
    <name evidence="2" type="ORF">F1559_003294</name>
</gene>
<evidence type="ECO:0000256" key="1">
    <source>
        <dbReference type="SAM" id="MobiDB-lite"/>
    </source>
</evidence>
<reference evidence="2 3" key="1">
    <citation type="journal article" date="2020" name="J. Phycol.">
        <title>Comparative genome analysis reveals Cyanidiococcus gen. nov., a new extremophilic red algal genus sister to Cyanidioschyzon (Cyanidioschyzonaceae, Rhodophyta).</title>
        <authorList>
            <person name="Liu S.-L."/>
            <person name="Chiang Y.-R."/>
            <person name="Yoon H.S."/>
            <person name="Fu H.-Y."/>
        </authorList>
    </citation>
    <scope>NUCLEOTIDE SEQUENCE [LARGE SCALE GENOMIC DNA]</scope>
    <source>
        <strain evidence="2 3">THAL066</strain>
    </source>
</reference>
<proteinExistence type="predicted"/>
<evidence type="ECO:0000313" key="2">
    <source>
        <dbReference type="EMBL" id="KAF6001561.1"/>
    </source>
</evidence>
<dbReference type="GO" id="GO:0030906">
    <property type="term" value="C:retromer, cargo-selective complex"/>
    <property type="evidence" value="ECO:0007669"/>
    <property type="project" value="InterPro"/>
</dbReference>
<protein>
    <submittedName>
        <fullName evidence="2">Uncharacterized protein</fullName>
    </submittedName>
</protein>
<feature type="region of interest" description="Disordered" evidence="1">
    <location>
        <begin position="39"/>
        <end position="59"/>
    </location>
</feature>
<keyword evidence="3" id="KW-1185">Reference proteome</keyword>
<dbReference type="AlphaFoldDB" id="A0A7J7IGX8"/>
<comment type="caution">
    <text evidence="2">The sequence shown here is derived from an EMBL/GenBank/DDBJ whole genome shotgun (WGS) entry which is preliminary data.</text>
</comment>